<feature type="region of interest" description="Disordered" evidence="2">
    <location>
        <begin position="17"/>
        <end position="67"/>
    </location>
</feature>
<dbReference type="Proteomes" id="UP001530377">
    <property type="component" value="Unassembled WGS sequence"/>
</dbReference>
<organism evidence="3 4">
    <name type="scientific">Cyclostephanos tholiformis</name>
    <dbReference type="NCBI Taxonomy" id="382380"/>
    <lineage>
        <taxon>Eukaryota</taxon>
        <taxon>Sar</taxon>
        <taxon>Stramenopiles</taxon>
        <taxon>Ochrophyta</taxon>
        <taxon>Bacillariophyta</taxon>
        <taxon>Coscinodiscophyceae</taxon>
        <taxon>Thalassiosirophycidae</taxon>
        <taxon>Stephanodiscales</taxon>
        <taxon>Stephanodiscaceae</taxon>
        <taxon>Cyclostephanos</taxon>
    </lineage>
</organism>
<keyword evidence="4" id="KW-1185">Reference proteome</keyword>
<feature type="coiled-coil region" evidence="1">
    <location>
        <begin position="77"/>
        <end position="104"/>
    </location>
</feature>
<feature type="compositionally biased region" description="Basic and acidic residues" evidence="2">
    <location>
        <begin position="51"/>
        <end position="67"/>
    </location>
</feature>
<accession>A0ABD3RF68</accession>
<comment type="caution">
    <text evidence="3">The sequence shown here is derived from an EMBL/GenBank/DDBJ whole genome shotgun (WGS) entry which is preliminary data.</text>
</comment>
<protein>
    <submittedName>
        <fullName evidence="3">Uncharacterized protein</fullName>
    </submittedName>
</protein>
<sequence>MVAIIFFEENASELFRRGEAEQQDCESSSLGLSSSSDRTAKDYAATATQLRRNDEDNLRRDELTEDDHGNKFISDDYEFFEAAVQRKKRKCEILNEERDMLKEEEAYDEDTCWYDGSTATTESYDEECRGSTFMGENELTYEQEFTNSYERSNSY</sequence>
<reference evidence="3 4" key="1">
    <citation type="submission" date="2024-10" db="EMBL/GenBank/DDBJ databases">
        <title>Updated reference genomes for cyclostephanoid diatoms.</title>
        <authorList>
            <person name="Roberts W.R."/>
            <person name="Alverson A.J."/>
        </authorList>
    </citation>
    <scope>NUCLEOTIDE SEQUENCE [LARGE SCALE GENOMIC DNA]</scope>
    <source>
        <strain evidence="3 4">AJA228-03</strain>
    </source>
</reference>
<evidence type="ECO:0000256" key="1">
    <source>
        <dbReference type="SAM" id="Coils"/>
    </source>
</evidence>
<evidence type="ECO:0000313" key="4">
    <source>
        <dbReference type="Proteomes" id="UP001530377"/>
    </source>
</evidence>
<name>A0ABD3RF68_9STRA</name>
<evidence type="ECO:0000256" key="2">
    <source>
        <dbReference type="SAM" id="MobiDB-lite"/>
    </source>
</evidence>
<evidence type="ECO:0000313" key="3">
    <source>
        <dbReference type="EMBL" id="KAL3811712.1"/>
    </source>
</evidence>
<proteinExistence type="predicted"/>
<dbReference type="AlphaFoldDB" id="A0ABD3RF68"/>
<keyword evidence="1" id="KW-0175">Coiled coil</keyword>
<gene>
    <name evidence="3" type="ORF">ACHAXA_004078</name>
</gene>
<feature type="compositionally biased region" description="Low complexity" evidence="2">
    <location>
        <begin position="27"/>
        <end position="36"/>
    </location>
</feature>
<dbReference type="EMBL" id="JALLPB020000242">
    <property type="protein sequence ID" value="KAL3811712.1"/>
    <property type="molecule type" value="Genomic_DNA"/>
</dbReference>